<accession>A0ABD0KCV2</accession>
<reference evidence="2 3" key="1">
    <citation type="journal article" date="2023" name="Sci. Data">
        <title>Genome assembly of the Korean intertidal mud-creeper Batillaria attramentaria.</title>
        <authorList>
            <person name="Patra A.K."/>
            <person name="Ho P.T."/>
            <person name="Jun S."/>
            <person name="Lee S.J."/>
            <person name="Kim Y."/>
            <person name="Won Y.J."/>
        </authorList>
    </citation>
    <scope>NUCLEOTIDE SEQUENCE [LARGE SCALE GENOMIC DNA]</scope>
    <source>
        <strain evidence="2">Wonlab-2016</strain>
    </source>
</reference>
<gene>
    <name evidence="2" type="ORF">BaRGS_00023979</name>
</gene>
<dbReference type="Gene3D" id="1.20.1070.10">
    <property type="entry name" value="Rhodopsin 7-helix transmembrane proteins"/>
    <property type="match status" value="1"/>
</dbReference>
<feature type="transmembrane region" description="Helical" evidence="1">
    <location>
        <begin position="6"/>
        <end position="34"/>
    </location>
</feature>
<organism evidence="2 3">
    <name type="scientific">Batillaria attramentaria</name>
    <dbReference type="NCBI Taxonomy" id="370345"/>
    <lineage>
        <taxon>Eukaryota</taxon>
        <taxon>Metazoa</taxon>
        <taxon>Spiralia</taxon>
        <taxon>Lophotrochozoa</taxon>
        <taxon>Mollusca</taxon>
        <taxon>Gastropoda</taxon>
        <taxon>Caenogastropoda</taxon>
        <taxon>Sorbeoconcha</taxon>
        <taxon>Cerithioidea</taxon>
        <taxon>Batillariidae</taxon>
        <taxon>Batillaria</taxon>
    </lineage>
</organism>
<evidence type="ECO:0000256" key="1">
    <source>
        <dbReference type="SAM" id="Phobius"/>
    </source>
</evidence>
<dbReference type="Proteomes" id="UP001519460">
    <property type="component" value="Unassembled WGS sequence"/>
</dbReference>
<keyword evidence="3" id="KW-1185">Reference proteome</keyword>
<protein>
    <recommendedName>
        <fullName evidence="4">G-protein coupled receptors family 1 profile domain-containing protein</fullName>
    </recommendedName>
</protein>
<evidence type="ECO:0008006" key="4">
    <source>
        <dbReference type="Google" id="ProtNLM"/>
    </source>
</evidence>
<proteinExistence type="predicted"/>
<keyword evidence="1" id="KW-0812">Transmembrane</keyword>
<sequence>MVKDDVLFHFVLFIDILLCIAIIACNLALLLSILASKAARARVRNVMLVGICLADLLLGAFTHPVYIHSYRTGTMFQSCEMHVLLQLVGDYSQVWGFVVLGFVVVYSFVLSLFVSSRLALVIKSLCSLPVMIHPSNTV</sequence>
<evidence type="ECO:0000313" key="3">
    <source>
        <dbReference type="Proteomes" id="UP001519460"/>
    </source>
</evidence>
<keyword evidence="1" id="KW-0472">Membrane</keyword>
<dbReference type="EMBL" id="JACVVK020000204">
    <property type="protein sequence ID" value="KAK7484805.1"/>
    <property type="molecule type" value="Genomic_DNA"/>
</dbReference>
<comment type="caution">
    <text evidence="2">The sequence shown here is derived from an EMBL/GenBank/DDBJ whole genome shotgun (WGS) entry which is preliminary data.</text>
</comment>
<feature type="transmembrane region" description="Helical" evidence="1">
    <location>
        <begin position="46"/>
        <end position="67"/>
    </location>
</feature>
<name>A0ABD0KCV2_9CAEN</name>
<keyword evidence="1" id="KW-1133">Transmembrane helix</keyword>
<dbReference type="AlphaFoldDB" id="A0ABD0KCV2"/>
<feature type="transmembrane region" description="Helical" evidence="1">
    <location>
        <begin position="94"/>
        <end position="114"/>
    </location>
</feature>
<evidence type="ECO:0000313" key="2">
    <source>
        <dbReference type="EMBL" id="KAK7484805.1"/>
    </source>
</evidence>